<dbReference type="PANTHER" id="PTHR24096:SF251">
    <property type="entry name" value="4-COUMARATE--COA LIGASE-LIKE 9"/>
    <property type="match status" value="1"/>
</dbReference>
<dbReference type="Gene3D" id="3.40.50.12780">
    <property type="entry name" value="N-terminal domain of ligase-like"/>
    <property type="match status" value="1"/>
</dbReference>
<dbReference type="PROSITE" id="PS00455">
    <property type="entry name" value="AMP_BINDING"/>
    <property type="match status" value="1"/>
</dbReference>
<reference evidence="10 11" key="1">
    <citation type="journal article" date="2019" name="Sci. Rep.">
        <title>A high-quality genome of Eragrostis curvula grass provides insights into Poaceae evolution and supports new strategies to enhance forage quality.</title>
        <authorList>
            <person name="Carballo J."/>
            <person name="Santos B.A.C.M."/>
            <person name="Zappacosta D."/>
            <person name="Garbus I."/>
            <person name="Selva J.P."/>
            <person name="Gallo C.A."/>
            <person name="Diaz A."/>
            <person name="Albertini E."/>
            <person name="Caccamo M."/>
            <person name="Echenique V."/>
        </authorList>
    </citation>
    <scope>NUCLEOTIDE SEQUENCE [LARGE SCALE GENOMIC DNA]</scope>
    <source>
        <strain evidence="11">cv. Victoria</strain>
        <tissue evidence="10">Leaf</tissue>
    </source>
</reference>
<dbReference type="InterPro" id="IPR042099">
    <property type="entry name" value="ANL_N_sf"/>
</dbReference>
<evidence type="ECO:0000256" key="4">
    <source>
        <dbReference type="ARBA" id="ARBA00022741"/>
    </source>
</evidence>
<dbReference type="GO" id="GO:0106290">
    <property type="term" value="F:trans-cinnamate-CoA ligase activity"/>
    <property type="evidence" value="ECO:0007669"/>
    <property type="project" value="UniProtKB-ARBA"/>
</dbReference>
<dbReference type="AlphaFoldDB" id="A0A5J9W7A8"/>
<dbReference type="InterPro" id="IPR020845">
    <property type="entry name" value="AMP-binding_CS"/>
</dbReference>
<organism evidence="10 11">
    <name type="scientific">Eragrostis curvula</name>
    <name type="common">weeping love grass</name>
    <dbReference type="NCBI Taxonomy" id="38414"/>
    <lineage>
        <taxon>Eukaryota</taxon>
        <taxon>Viridiplantae</taxon>
        <taxon>Streptophyta</taxon>
        <taxon>Embryophyta</taxon>
        <taxon>Tracheophyta</taxon>
        <taxon>Spermatophyta</taxon>
        <taxon>Magnoliopsida</taxon>
        <taxon>Liliopsida</taxon>
        <taxon>Poales</taxon>
        <taxon>Poaceae</taxon>
        <taxon>PACMAD clade</taxon>
        <taxon>Chloridoideae</taxon>
        <taxon>Eragrostideae</taxon>
        <taxon>Eragrostidinae</taxon>
        <taxon>Eragrostis</taxon>
    </lineage>
</organism>
<evidence type="ECO:0000259" key="9">
    <source>
        <dbReference type="Pfam" id="PF00501"/>
    </source>
</evidence>
<evidence type="ECO:0000256" key="5">
    <source>
        <dbReference type="ARBA" id="ARBA00022840"/>
    </source>
</evidence>
<dbReference type="EC" id="6.2.1.12" evidence="2"/>
<feature type="domain" description="AMP-dependent synthetase/ligase" evidence="9">
    <location>
        <begin position="470"/>
        <end position="842"/>
    </location>
</feature>
<evidence type="ECO:0000313" key="11">
    <source>
        <dbReference type="Proteomes" id="UP000324897"/>
    </source>
</evidence>
<comment type="catalytic activity">
    <reaction evidence="8">
        <text>(E)-4-coumarate + ATP + CoA = (E)-4-coumaroyl-CoA + AMP + diphosphate</text>
        <dbReference type="Rhea" id="RHEA:19641"/>
        <dbReference type="ChEBI" id="CHEBI:12876"/>
        <dbReference type="ChEBI" id="CHEBI:30616"/>
        <dbReference type="ChEBI" id="CHEBI:33019"/>
        <dbReference type="ChEBI" id="CHEBI:57287"/>
        <dbReference type="ChEBI" id="CHEBI:85008"/>
        <dbReference type="ChEBI" id="CHEBI:456215"/>
        <dbReference type="EC" id="6.2.1.12"/>
    </reaction>
    <physiologicalReaction direction="left-to-right" evidence="8">
        <dbReference type="Rhea" id="RHEA:19642"/>
    </physiologicalReaction>
</comment>
<dbReference type="Gramene" id="TVU43250">
    <property type="protein sequence ID" value="TVU43250"/>
    <property type="gene ID" value="EJB05_09699"/>
</dbReference>
<proteinExistence type="predicted"/>
<keyword evidence="11" id="KW-1185">Reference proteome</keyword>
<comment type="catalytic activity">
    <reaction evidence="6">
        <text>(E)-4-coumarate + ATP + H(+) = (E)-4-coumaroyl-AMP + diphosphate</text>
        <dbReference type="Rhea" id="RHEA:72419"/>
        <dbReference type="ChEBI" id="CHEBI:12876"/>
        <dbReference type="ChEBI" id="CHEBI:15378"/>
        <dbReference type="ChEBI" id="CHEBI:30616"/>
        <dbReference type="ChEBI" id="CHEBI:33019"/>
        <dbReference type="ChEBI" id="CHEBI:192348"/>
    </reaction>
    <physiologicalReaction direction="left-to-right" evidence="6">
        <dbReference type="Rhea" id="RHEA:72420"/>
    </physiologicalReaction>
</comment>
<dbReference type="InterPro" id="IPR000873">
    <property type="entry name" value="AMP-dep_synth/lig_dom"/>
</dbReference>
<dbReference type="OrthoDB" id="10253869at2759"/>
<keyword evidence="5" id="KW-0067">ATP-binding</keyword>
<evidence type="ECO:0000256" key="1">
    <source>
        <dbReference type="ARBA" id="ARBA00001946"/>
    </source>
</evidence>
<dbReference type="GO" id="GO:0005524">
    <property type="term" value="F:ATP binding"/>
    <property type="evidence" value="ECO:0007669"/>
    <property type="project" value="UniProtKB-KW"/>
</dbReference>
<keyword evidence="3" id="KW-0436">Ligase</keyword>
<evidence type="ECO:0000256" key="6">
    <source>
        <dbReference type="ARBA" id="ARBA00034219"/>
    </source>
</evidence>
<comment type="caution">
    <text evidence="10">The sequence shown here is derived from an EMBL/GenBank/DDBJ whole genome shotgun (WGS) entry which is preliminary data.</text>
</comment>
<accession>A0A5J9W7A8</accession>
<comment type="catalytic activity">
    <reaction evidence="7">
        <text>(E)-4-coumaroyl-AMP + CoA = (E)-4-coumaroyl-CoA + AMP + H(+)</text>
        <dbReference type="Rhea" id="RHEA:72423"/>
        <dbReference type="ChEBI" id="CHEBI:15378"/>
        <dbReference type="ChEBI" id="CHEBI:57287"/>
        <dbReference type="ChEBI" id="CHEBI:85008"/>
        <dbReference type="ChEBI" id="CHEBI:192348"/>
        <dbReference type="ChEBI" id="CHEBI:456215"/>
    </reaction>
    <physiologicalReaction direction="left-to-right" evidence="7">
        <dbReference type="Rhea" id="RHEA:72424"/>
    </physiologicalReaction>
</comment>
<protein>
    <recommendedName>
        <fullName evidence="2">4-coumarate--CoA ligase</fullName>
        <ecNumber evidence="2">6.2.1.12</ecNumber>
    </recommendedName>
</protein>
<sequence length="950" mass="102292">DLVSDVDEEYEFEFNRIVPTAEGLVFVPAPDSAAAALGTGRRKLTSFVRDGAGILLDEARPLVARDGLLLVRLSTRPCEKKSVLRLCVCNLLTGRRDLLPPLDGAGLIEDGVGGYAVLTAVDHAAGLHRPADGYSTFFQVLIAGVCSTDLQGYLVRFSSDSVASQTWSWSCIPRALTGGPYGSSVAAITRGAAHWLVIGTGHDGNNRMQILDVSIDTERVGVTEIRFLALPGLIPTDWGNTWLCPSMVDGRLSFYYLDNDQLRIWNRQDGTEVWQLTQAIQLGTELGLSGTESSLSTVCIGEKSNTMLVLNQQDPDNACVLHLRSRSSAMVAGWESSFNFVPAVPYEMNWSDFFMSRLAVLNAARNQFSQSGEVRAWKREIPLPFVQLQAPLLSDDAAQIPAGLSPPPPSTFTLPMAEQQQKPAGIDPRSGFCAATRTFHSLREPVALPPESLPTTAAAYAFSVLPSPLPDRPAFIDATTGVAVSYPSFLAAVRSLAGGLWSTLGLRPGDVALVVSPSRVEVPVLDFALMSIGAVVSPANPASTADEYAHQVALSKPVVAFAAPEVAAKLPSHLRCIVIGSDKYKRLASSDHRAPPVAVKQSDTAAVLYSSGTTGRVKAVAVTHRNLVALVCNTKANWEKTARDAAAAGEAPPPPTVTLVPLPLFHVFGFMTLLRTVCMAETAVLMAARFDLGDALRAVEHYRVTHLPAAPPLLVAMAKLSGEARRLDLSSLRAVGVGGAPLGRDVAERFAAIFPNVTIAQAGFIPFVSSLNTPIYNPGYGLTESTGSVSRTIGPEECKAHGSVGKLLSDMEAKIVDPATGEALGPGQRGELWTRGPTIMKGKCLQLNWSISYILILKSWMLRYPDEDAGQRPMAFIVRKPGSHITEQQIMDFVAKHGRLRHTKKSVEWPLSVRYRSRLQGRSCGGNLYSRPCPWVPPSFELFLYTRQGG</sequence>
<evidence type="ECO:0000256" key="3">
    <source>
        <dbReference type="ARBA" id="ARBA00022598"/>
    </source>
</evidence>
<dbReference type="EMBL" id="RWGY01000005">
    <property type="protein sequence ID" value="TVU43250.1"/>
    <property type="molecule type" value="Genomic_DNA"/>
</dbReference>
<feature type="non-terminal residue" evidence="10">
    <location>
        <position position="1"/>
    </location>
</feature>
<keyword evidence="4" id="KW-0547">Nucleotide-binding</keyword>
<dbReference type="GO" id="GO:0009698">
    <property type="term" value="P:phenylpropanoid metabolic process"/>
    <property type="evidence" value="ECO:0007669"/>
    <property type="project" value="UniProtKB-ARBA"/>
</dbReference>
<evidence type="ECO:0000313" key="10">
    <source>
        <dbReference type="EMBL" id="TVU43250.1"/>
    </source>
</evidence>
<dbReference type="PANTHER" id="PTHR24096">
    <property type="entry name" value="LONG-CHAIN-FATTY-ACID--COA LIGASE"/>
    <property type="match status" value="1"/>
</dbReference>
<gene>
    <name evidence="10" type="ORF">EJB05_09699</name>
</gene>
<name>A0A5J9W7A8_9POAL</name>
<evidence type="ECO:0000256" key="2">
    <source>
        <dbReference type="ARBA" id="ARBA00012959"/>
    </source>
</evidence>
<dbReference type="Proteomes" id="UP000324897">
    <property type="component" value="Unassembled WGS sequence"/>
</dbReference>
<comment type="cofactor">
    <cofactor evidence="1">
        <name>Mg(2+)</name>
        <dbReference type="ChEBI" id="CHEBI:18420"/>
    </cofactor>
</comment>
<evidence type="ECO:0000256" key="8">
    <source>
        <dbReference type="ARBA" id="ARBA00034252"/>
    </source>
</evidence>
<dbReference type="SUPFAM" id="SSF56801">
    <property type="entry name" value="Acetyl-CoA synthetase-like"/>
    <property type="match status" value="1"/>
</dbReference>
<dbReference type="GO" id="GO:0016207">
    <property type="term" value="F:4-coumarate-CoA ligase activity"/>
    <property type="evidence" value="ECO:0007669"/>
    <property type="project" value="UniProtKB-EC"/>
</dbReference>
<dbReference type="Pfam" id="PF00501">
    <property type="entry name" value="AMP-binding"/>
    <property type="match status" value="1"/>
</dbReference>
<evidence type="ECO:0000256" key="7">
    <source>
        <dbReference type="ARBA" id="ARBA00034223"/>
    </source>
</evidence>